<reference evidence="5 6" key="1">
    <citation type="journal article" date="2016" name="Front. Microbiol.">
        <title>Genomic Insight into the Host-Endosymbiont Relationship of Endozoicomonas montiporae CL-33(T) with its Coral Host.</title>
        <authorList>
            <person name="Ding J.-Y."/>
            <person name="Shiu J.-H."/>
            <person name="Chen W.-M."/>
            <person name="Chiang Y.-R."/>
            <person name="Tang S.-L."/>
        </authorList>
    </citation>
    <scope>NUCLEOTIDE SEQUENCE [LARGE SCALE GENOMIC DNA]</scope>
    <source>
        <strain evidence="5 6">CL-33</strain>
    </source>
</reference>
<dbReference type="SMART" id="SM00495">
    <property type="entry name" value="ChtBD3"/>
    <property type="match status" value="1"/>
</dbReference>
<name>A0A142BAB7_9GAMM</name>
<dbReference type="PANTHER" id="PTHR22595:SF79">
    <property type="entry name" value="CHITINASE 12"/>
    <property type="match status" value="1"/>
</dbReference>
<evidence type="ECO:0000256" key="3">
    <source>
        <dbReference type="ARBA" id="ARBA00023157"/>
    </source>
</evidence>
<dbReference type="InterPro" id="IPR023346">
    <property type="entry name" value="Lysozyme-like_dom_sf"/>
</dbReference>
<dbReference type="GO" id="GO:0004568">
    <property type="term" value="F:chitinase activity"/>
    <property type="evidence" value="ECO:0007669"/>
    <property type="project" value="InterPro"/>
</dbReference>
<dbReference type="RefSeq" id="WP_051789682.1">
    <property type="nucleotide sequence ID" value="NZ_CP013251.1"/>
</dbReference>
<dbReference type="Proteomes" id="UP000071065">
    <property type="component" value="Chromosome"/>
</dbReference>
<dbReference type="EMBL" id="CP013251">
    <property type="protein sequence ID" value="AMO55693.1"/>
    <property type="molecule type" value="Genomic_DNA"/>
</dbReference>
<evidence type="ECO:0000256" key="2">
    <source>
        <dbReference type="ARBA" id="ARBA00022821"/>
    </source>
</evidence>
<dbReference type="Gene3D" id="3.30.20.10">
    <property type="entry name" value="Endochitinase, domain 2"/>
    <property type="match status" value="1"/>
</dbReference>
<dbReference type="GO" id="GO:0006952">
    <property type="term" value="P:defense response"/>
    <property type="evidence" value="ECO:0007669"/>
    <property type="project" value="UniProtKB-KW"/>
</dbReference>
<dbReference type="CDD" id="cd12215">
    <property type="entry name" value="ChiC_BD"/>
    <property type="match status" value="1"/>
</dbReference>
<proteinExistence type="predicted"/>
<dbReference type="PANTHER" id="PTHR22595">
    <property type="entry name" value="CHITINASE-RELATED"/>
    <property type="match status" value="1"/>
</dbReference>
<gene>
    <name evidence="5" type="ORF">EZMO1_1527</name>
</gene>
<protein>
    <recommendedName>
        <fullName evidence="4">Chitin-binding type-3 domain-containing protein</fullName>
    </recommendedName>
</protein>
<dbReference type="InterPro" id="IPR013783">
    <property type="entry name" value="Ig-like_fold"/>
</dbReference>
<dbReference type="CDD" id="cd00325">
    <property type="entry name" value="chitinase_GH19"/>
    <property type="match status" value="1"/>
</dbReference>
<dbReference type="GO" id="GO:0006032">
    <property type="term" value="P:chitin catabolic process"/>
    <property type="evidence" value="ECO:0007669"/>
    <property type="project" value="InterPro"/>
</dbReference>
<keyword evidence="3" id="KW-1015">Disulfide bond</keyword>
<dbReference type="GO" id="GO:0030246">
    <property type="term" value="F:carbohydrate binding"/>
    <property type="evidence" value="ECO:0007669"/>
    <property type="project" value="InterPro"/>
</dbReference>
<sequence>MKNISLSTLHKAFTVLCLYLLTYPIAYAAPGRSYQLTEEQAFQQAHNFLIHQIHTEAKARLVSGSLQQTFESQSNQQTTSSAEPYNIDSLVKVVSDEMGKFFAKRKEELGGDPTAQTTRRQTRPIIDLHDETAMHAALTGRLLTALTKSYAEKKREYKYLLSKHKAASDKPHEIHKSEIERDERNIIAIAEEKKMFRLARESIQTLPNDQVNAIRPGNADNPENVKRVEKFITAKVWEDIFPMRNPQYTYQNFLMAIGKYPAFCRTYTDKHESVSDTVCKRALVTMFAHFTQETGGHIPNQGKYEEWQQGLYYLRELGWTESMANGYGICSPDTWQGKAYPCGKFPDGKNYKSYFGRGAKQLSYNYNYGSFSQSIFGDVHNLLNAPEEVADTWLNLASAIFFYVFPQPPKPNMLSVVDREWIPSEEDDINGLTQGFGTTTMIINGGVECGGSEEVQQSKNRIEYYKKFAKLFGVDISGEVLGCKGMRQFDARSSGAIAIYWEEDWSWDGENPNGLSYKCQPVSYQTPYSAFVEGDYMRCVKDKFNVVIKDDDGNIPPVADAGEDKRVMANENTPLDVMLNGSNSKAFGEGNTLAYQWTMIDANSDLQLQDDKQAIAKVIVPPRTTGETKSYGFQLRVTDTHGRESLDGMNLLVEPYNGSSNIEVSLAGDDVVVPGEELSIAAEVENADIDKLTFAWIATKGVDYTVADDKHSITLTGPETSSSLDIQVCLEVTDDQGNQGNATKHITVQPSGGHYPAWKEGTVYHGGSRVTVDGKDYECKPFPFSGWCGQSARHYMPGKGNYWKDAWERVSN</sequence>
<dbReference type="SMR" id="A0A142BAB7"/>
<dbReference type="InterPro" id="IPR036573">
    <property type="entry name" value="CBM_sf_5/12"/>
</dbReference>
<dbReference type="Pfam" id="PF22352">
    <property type="entry name" value="K319L-like_PKD"/>
    <property type="match status" value="1"/>
</dbReference>
<dbReference type="GO" id="GO:0005576">
    <property type="term" value="C:extracellular region"/>
    <property type="evidence" value="ECO:0007669"/>
    <property type="project" value="InterPro"/>
</dbReference>
<evidence type="ECO:0000259" key="4">
    <source>
        <dbReference type="SMART" id="SM00495"/>
    </source>
</evidence>
<dbReference type="STRING" id="570277.EZMO1_1527"/>
<dbReference type="Gene3D" id="2.60.40.10">
    <property type="entry name" value="Immunoglobulins"/>
    <property type="match status" value="1"/>
</dbReference>
<evidence type="ECO:0000313" key="6">
    <source>
        <dbReference type="Proteomes" id="UP000071065"/>
    </source>
</evidence>
<evidence type="ECO:0000313" key="5">
    <source>
        <dbReference type="EMBL" id="AMO55693.1"/>
    </source>
</evidence>
<dbReference type="KEGG" id="emp:EZMO1_1527"/>
<dbReference type="Gene3D" id="2.10.10.20">
    <property type="entry name" value="Carbohydrate-binding module superfamily 5/12"/>
    <property type="match status" value="1"/>
</dbReference>
<dbReference type="Pfam" id="PF00182">
    <property type="entry name" value="Glyco_hydro_19"/>
    <property type="match status" value="1"/>
</dbReference>
<evidence type="ECO:0000256" key="1">
    <source>
        <dbReference type="ARBA" id="ARBA00022801"/>
    </source>
</evidence>
<keyword evidence="1" id="KW-0378">Hydrolase</keyword>
<dbReference type="PATRIC" id="fig|570277.3.peg.1648"/>
<dbReference type="InterPro" id="IPR003610">
    <property type="entry name" value="CBM5/12"/>
</dbReference>
<dbReference type="InterPro" id="IPR000726">
    <property type="entry name" value="Glyco_hydro_19_cat"/>
</dbReference>
<dbReference type="AlphaFoldDB" id="A0A142BAB7"/>
<dbReference type="GO" id="GO:0016998">
    <property type="term" value="P:cell wall macromolecule catabolic process"/>
    <property type="evidence" value="ECO:0007669"/>
    <property type="project" value="InterPro"/>
</dbReference>
<dbReference type="Gene3D" id="1.10.530.10">
    <property type="match status" value="1"/>
</dbReference>
<organism evidence="5 6">
    <name type="scientific">Endozoicomonas montiporae CL-33</name>
    <dbReference type="NCBI Taxonomy" id="570277"/>
    <lineage>
        <taxon>Bacteria</taxon>
        <taxon>Pseudomonadati</taxon>
        <taxon>Pseudomonadota</taxon>
        <taxon>Gammaproteobacteria</taxon>
        <taxon>Oceanospirillales</taxon>
        <taxon>Endozoicomonadaceae</taxon>
        <taxon>Endozoicomonas</taxon>
    </lineage>
</organism>
<dbReference type="GO" id="GO:0005975">
    <property type="term" value="P:carbohydrate metabolic process"/>
    <property type="evidence" value="ECO:0007669"/>
    <property type="project" value="InterPro"/>
</dbReference>
<dbReference type="OrthoDB" id="6018988at2"/>
<feature type="domain" description="Chitin-binding type-3" evidence="4">
    <location>
        <begin position="755"/>
        <end position="806"/>
    </location>
</feature>
<accession>A0A142BAB7</accession>
<keyword evidence="2" id="KW-0611">Plant defense</keyword>
<dbReference type="SUPFAM" id="SSF51055">
    <property type="entry name" value="Carbohydrate binding domain"/>
    <property type="match status" value="1"/>
</dbReference>
<dbReference type="SUPFAM" id="SSF53955">
    <property type="entry name" value="Lysozyme-like"/>
    <property type="match status" value="1"/>
</dbReference>